<organism evidence="3 4">
    <name type="scientific">Microbacterium wangchenii</name>
    <dbReference type="NCBI Taxonomy" id="2541726"/>
    <lineage>
        <taxon>Bacteria</taxon>
        <taxon>Bacillati</taxon>
        <taxon>Actinomycetota</taxon>
        <taxon>Actinomycetes</taxon>
        <taxon>Micrococcales</taxon>
        <taxon>Microbacteriaceae</taxon>
        <taxon>Microbacterium</taxon>
    </lineage>
</organism>
<feature type="compositionally biased region" description="Basic residues" evidence="1">
    <location>
        <begin position="1"/>
        <end position="11"/>
    </location>
</feature>
<evidence type="ECO:0000259" key="2">
    <source>
        <dbReference type="Pfam" id="PF12697"/>
    </source>
</evidence>
<dbReference type="InterPro" id="IPR000073">
    <property type="entry name" value="AB_hydrolase_1"/>
</dbReference>
<dbReference type="Gene3D" id="3.40.50.1820">
    <property type="entry name" value="alpha/beta hydrolase"/>
    <property type="match status" value="1"/>
</dbReference>
<accession>A0ABX5SQT5</accession>
<dbReference type="PANTHER" id="PTHR37017">
    <property type="entry name" value="AB HYDROLASE-1 DOMAIN-CONTAINING PROTEIN-RELATED"/>
    <property type="match status" value="1"/>
</dbReference>
<proteinExistence type="predicted"/>
<reference evidence="3 4" key="1">
    <citation type="submission" date="2019-03" db="EMBL/GenBank/DDBJ databases">
        <authorList>
            <person name="Dong K."/>
        </authorList>
    </citation>
    <scope>NUCLEOTIDE SEQUENCE [LARGE SCALE GENOMIC DNA]</scope>
    <source>
        <strain evidence="4">dk512</strain>
    </source>
</reference>
<dbReference type="PANTHER" id="PTHR37017:SF11">
    <property type="entry name" value="ESTERASE_LIPASE_THIOESTERASE DOMAIN-CONTAINING PROTEIN"/>
    <property type="match status" value="1"/>
</dbReference>
<dbReference type="InterPro" id="IPR052897">
    <property type="entry name" value="Sec-Metab_Biosynth_Hydrolase"/>
</dbReference>
<feature type="domain" description="AB hydrolase-1" evidence="2">
    <location>
        <begin position="98"/>
        <end position="317"/>
    </location>
</feature>
<protein>
    <submittedName>
        <fullName evidence="3">Alpha/beta hydrolase</fullName>
    </submittedName>
</protein>
<dbReference type="EMBL" id="CP038266">
    <property type="protein sequence ID" value="QBR87523.1"/>
    <property type="molecule type" value="Genomic_DNA"/>
</dbReference>
<evidence type="ECO:0000313" key="3">
    <source>
        <dbReference type="EMBL" id="QBR87523.1"/>
    </source>
</evidence>
<feature type="region of interest" description="Disordered" evidence="1">
    <location>
        <begin position="1"/>
        <end position="52"/>
    </location>
</feature>
<evidence type="ECO:0000256" key="1">
    <source>
        <dbReference type="SAM" id="MobiDB-lite"/>
    </source>
</evidence>
<keyword evidence="3" id="KW-0378">Hydrolase</keyword>
<dbReference type="Proteomes" id="UP000295748">
    <property type="component" value="Chromosome"/>
</dbReference>
<dbReference type="InterPro" id="IPR029058">
    <property type="entry name" value="AB_hydrolase_fold"/>
</dbReference>
<dbReference type="SUPFAM" id="SSF53474">
    <property type="entry name" value="alpha/beta-Hydrolases"/>
    <property type="match status" value="1"/>
</dbReference>
<dbReference type="Pfam" id="PF12697">
    <property type="entry name" value="Abhydrolase_6"/>
    <property type="match status" value="1"/>
</dbReference>
<evidence type="ECO:0000313" key="4">
    <source>
        <dbReference type="Proteomes" id="UP000295748"/>
    </source>
</evidence>
<keyword evidence="4" id="KW-1185">Reference proteome</keyword>
<name>A0ABX5SQT5_9MICO</name>
<sequence length="327" mass="35181">MAQGRRHRHSGLSHDRPLLPRLRGSQRALGNARSGGLLPARRRTRDRRNDRTLLRRRGVLNPLRCTQRTIHHDNTRKETHMNTDISTAGEQPAAKPTVVLVHGAWADSSGWGGVISKLQEDGYPVLAVANPLRGLASDSAYVRSILDSIDGDVVLVGHSYGGAVITNAATGAGNVRALVFAAAFTPDEGETIAQFNDPVTYPGAELTPDSLIVRPYPGGADATIVPARFRQIFAADVPARQTDIMAATQRPTNVAVLEERTGEPAWKTIPSWYQISNQDNALSPVAQRFFAERMGAHTTSIDASHAGYVSHAAETAELIEAAAQAPS</sequence>
<gene>
    <name evidence="3" type="ORF">E4K62_01725</name>
</gene>
<dbReference type="GO" id="GO:0016787">
    <property type="term" value="F:hydrolase activity"/>
    <property type="evidence" value="ECO:0007669"/>
    <property type="project" value="UniProtKB-KW"/>
</dbReference>